<keyword evidence="14" id="KW-0449">Lipoprotein</keyword>
<evidence type="ECO:0000313" key="18">
    <source>
        <dbReference type="EMBL" id="MFD2732498.1"/>
    </source>
</evidence>
<keyword evidence="7" id="KW-0732">Signal</keyword>
<evidence type="ECO:0000259" key="16">
    <source>
        <dbReference type="Pfam" id="PF02563"/>
    </source>
</evidence>
<keyword evidence="13" id="KW-0998">Cell outer membrane</keyword>
<proteinExistence type="inferred from homology"/>
<keyword evidence="4" id="KW-1134">Transmembrane beta strand</keyword>
<dbReference type="InterPro" id="IPR049712">
    <property type="entry name" value="Poly_export"/>
</dbReference>
<evidence type="ECO:0000256" key="6">
    <source>
        <dbReference type="ARBA" id="ARBA00022692"/>
    </source>
</evidence>
<dbReference type="PANTHER" id="PTHR33619:SF3">
    <property type="entry name" value="POLYSACCHARIDE EXPORT PROTEIN GFCE-RELATED"/>
    <property type="match status" value="1"/>
</dbReference>
<keyword evidence="5" id="KW-0762">Sugar transport</keyword>
<feature type="domain" description="SLBB" evidence="17">
    <location>
        <begin position="148"/>
        <end position="227"/>
    </location>
</feature>
<keyword evidence="9" id="KW-0406">Ion transport</keyword>
<evidence type="ECO:0000256" key="11">
    <source>
        <dbReference type="ARBA" id="ARBA00023136"/>
    </source>
</evidence>
<keyword evidence="15" id="KW-1133">Transmembrane helix</keyword>
<evidence type="ECO:0000256" key="13">
    <source>
        <dbReference type="ARBA" id="ARBA00023237"/>
    </source>
</evidence>
<keyword evidence="6 15" id="KW-0812">Transmembrane</keyword>
<keyword evidence="3" id="KW-0813">Transport</keyword>
<evidence type="ECO:0000256" key="4">
    <source>
        <dbReference type="ARBA" id="ARBA00022452"/>
    </source>
</evidence>
<dbReference type="Proteomes" id="UP001597546">
    <property type="component" value="Unassembled WGS sequence"/>
</dbReference>
<evidence type="ECO:0000259" key="17">
    <source>
        <dbReference type="Pfam" id="PF22461"/>
    </source>
</evidence>
<evidence type="ECO:0000256" key="10">
    <source>
        <dbReference type="ARBA" id="ARBA00023114"/>
    </source>
</evidence>
<evidence type="ECO:0000256" key="15">
    <source>
        <dbReference type="SAM" id="Phobius"/>
    </source>
</evidence>
<dbReference type="Gene3D" id="3.10.560.10">
    <property type="entry name" value="Outer membrane lipoprotein wza domain like"/>
    <property type="match status" value="1"/>
</dbReference>
<evidence type="ECO:0000256" key="12">
    <source>
        <dbReference type="ARBA" id="ARBA00023139"/>
    </source>
</evidence>
<dbReference type="Pfam" id="PF22461">
    <property type="entry name" value="SLBB_2"/>
    <property type="match status" value="1"/>
</dbReference>
<evidence type="ECO:0000256" key="7">
    <source>
        <dbReference type="ARBA" id="ARBA00022729"/>
    </source>
</evidence>
<evidence type="ECO:0000256" key="2">
    <source>
        <dbReference type="ARBA" id="ARBA00009450"/>
    </source>
</evidence>
<evidence type="ECO:0000256" key="5">
    <source>
        <dbReference type="ARBA" id="ARBA00022597"/>
    </source>
</evidence>
<accession>A0ABW5TVE0</accession>
<dbReference type="EMBL" id="JBHULV010000044">
    <property type="protein sequence ID" value="MFD2732498.1"/>
    <property type="molecule type" value="Genomic_DNA"/>
</dbReference>
<dbReference type="Gene3D" id="3.30.1950.10">
    <property type="entry name" value="wza like domain"/>
    <property type="match status" value="1"/>
</dbReference>
<evidence type="ECO:0000256" key="9">
    <source>
        <dbReference type="ARBA" id="ARBA00023065"/>
    </source>
</evidence>
<keyword evidence="12" id="KW-0564">Palmitate</keyword>
<evidence type="ECO:0000256" key="8">
    <source>
        <dbReference type="ARBA" id="ARBA00023047"/>
    </source>
</evidence>
<dbReference type="PROSITE" id="PS51257">
    <property type="entry name" value="PROKAR_LIPOPROTEIN"/>
    <property type="match status" value="1"/>
</dbReference>
<feature type="domain" description="Polysaccharide export protein N-terminal" evidence="16">
    <location>
        <begin position="48"/>
        <end position="142"/>
    </location>
</feature>
<keyword evidence="8" id="KW-0625">Polysaccharide transport</keyword>
<comment type="subcellular location">
    <subcellularLocation>
        <location evidence="1">Cell outer membrane</location>
        <topology evidence="1">Multi-pass membrane protein</topology>
    </subcellularLocation>
</comment>
<dbReference type="Pfam" id="PF02563">
    <property type="entry name" value="Poly_export"/>
    <property type="match status" value="1"/>
</dbReference>
<dbReference type="PANTHER" id="PTHR33619">
    <property type="entry name" value="POLYSACCHARIDE EXPORT PROTEIN GFCE-RELATED"/>
    <property type="match status" value="1"/>
</dbReference>
<feature type="transmembrane region" description="Helical" evidence="15">
    <location>
        <begin position="244"/>
        <end position="262"/>
    </location>
</feature>
<keyword evidence="10" id="KW-0626">Porin</keyword>
<protein>
    <submittedName>
        <fullName evidence="18">Polysaccharide biosynthesis/export family protein</fullName>
    </submittedName>
</protein>
<sequence length="263" mass="29407">MGYKKQIYIFFLLTFFLSSCGRYNQIPYFQDLKLNGPVQEEINNLSAQTIQKDDVLGIIISSSSAEASAVFNNKLTRLNNNNDDVSSANPINPYEGYLVDSSGEIQFPVLGALKVAGLTTPQLRKMLTDKLNQYLKNPVVIARIINMKVSVLGDVAKPDIYPIKSERITVLEALALAGDLNITAKRKTVILIREQDGKRAYIPIDLNAKALFKSDYYYLKSNDVIYVQPDKTKYAPYDIGYRNATLIVAALSVLVIGFSTIYR</sequence>
<evidence type="ECO:0000256" key="14">
    <source>
        <dbReference type="ARBA" id="ARBA00023288"/>
    </source>
</evidence>
<evidence type="ECO:0000256" key="3">
    <source>
        <dbReference type="ARBA" id="ARBA00022448"/>
    </source>
</evidence>
<organism evidence="18 19">
    <name type="scientific">Pedobacter alpinus</name>
    <dbReference type="NCBI Taxonomy" id="1590643"/>
    <lineage>
        <taxon>Bacteria</taxon>
        <taxon>Pseudomonadati</taxon>
        <taxon>Bacteroidota</taxon>
        <taxon>Sphingobacteriia</taxon>
        <taxon>Sphingobacteriales</taxon>
        <taxon>Sphingobacteriaceae</taxon>
        <taxon>Pedobacter</taxon>
    </lineage>
</organism>
<comment type="similarity">
    <text evidence="2">Belongs to the BexD/CtrA/VexA family.</text>
</comment>
<evidence type="ECO:0000256" key="1">
    <source>
        <dbReference type="ARBA" id="ARBA00004571"/>
    </source>
</evidence>
<comment type="caution">
    <text evidence="18">The sequence shown here is derived from an EMBL/GenBank/DDBJ whole genome shotgun (WGS) entry which is preliminary data.</text>
</comment>
<dbReference type="RefSeq" id="WP_379100943.1">
    <property type="nucleotide sequence ID" value="NZ_JBHULV010000044.1"/>
</dbReference>
<gene>
    <name evidence="18" type="ORF">ACFSSE_12375</name>
</gene>
<dbReference type="InterPro" id="IPR003715">
    <property type="entry name" value="Poly_export_N"/>
</dbReference>
<reference evidence="19" key="1">
    <citation type="journal article" date="2019" name="Int. J. Syst. Evol. Microbiol.">
        <title>The Global Catalogue of Microorganisms (GCM) 10K type strain sequencing project: providing services to taxonomists for standard genome sequencing and annotation.</title>
        <authorList>
            <consortium name="The Broad Institute Genomics Platform"/>
            <consortium name="The Broad Institute Genome Sequencing Center for Infectious Disease"/>
            <person name="Wu L."/>
            <person name="Ma J."/>
        </authorList>
    </citation>
    <scope>NUCLEOTIDE SEQUENCE [LARGE SCALE GENOMIC DNA]</scope>
    <source>
        <strain evidence="19">KCTC 42456</strain>
    </source>
</reference>
<keyword evidence="11 15" id="KW-0472">Membrane</keyword>
<name>A0ABW5TVE0_9SPHI</name>
<evidence type="ECO:0000313" key="19">
    <source>
        <dbReference type="Proteomes" id="UP001597546"/>
    </source>
</evidence>
<dbReference type="InterPro" id="IPR054765">
    <property type="entry name" value="SLBB_dom"/>
</dbReference>
<keyword evidence="19" id="KW-1185">Reference proteome</keyword>